<evidence type="ECO:0000313" key="3">
    <source>
        <dbReference type="Proteomes" id="UP000242188"/>
    </source>
</evidence>
<feature type="region of interest" description="Disordered" evidence="1">
    <location>
        <begin position="105"/>
        <end position="145"/>
    </location>
</feature>
<feature type="compositionally biased region" description="Basic and acidic residues" evidence="1">
    <location>
        <begin position="381"/>
        <end position="391"/>
    </location>
</feature>
<feature type="compositionally biased region" description="Acidic residues" evidence="1">
    <location>
        <begin position="230"/>
        <end position="242"/>
    </location>
</feature>
<evidence type="ECO:0000313" key="2">
    <source>
        <dbReference type="EMBL" id="OWF44463.1"/>
    </source>
</evidence>
<feature type="compositionally biased region" description="Basic and acidic residues" evidence="1">
    <location>
        <begin position="673"/>
        <end position="683"/>
    </location>
</feature>
<feature type="region of interest" description="Disordered" evidence="1">
    <location>
        <begin position="509"/>
        <end position="556"/>
    </location>
</feature>
<feature type="region of interest" description="Disordered" evidence="1">
    <location>
        <begin position="623"/>
        <end position="790"/>
    </location>
</feature>
<feature type="region of interest" description="Disordered" evidence="1">
    <location>
        <begin position="162"/>
        <end position="310"/>
    </location>
</feature>
<name>A0A210Q6U4_MIZYE</name>
<feature type="region of interest" description="Disordered" evidence="1">
    <location>
        <begin position="328"/>
        <end position="495"/>
    </location>
</feature>
<feature type="compositionally biased region" description="Low complexity" evidence="1">
    <location>
        <begin position="541"/>
        <end position="552"/>
    </location>
</feature>
<feature type="compositionally biased region" description="Basic and acidic residues" evidence="1">
    <location>
        <begin position="280"/>
        <end position="299"/>
    </location>
</feature>
<dbReference type="AlphaFoldDB" id="A0A210Q6U4"/>
<reference evidence="2 3" key="1">
    <citation type="journal article" date="2017" name="Nat. Ecol. Evol.">
        <title>Scallop genome provides insights into evolution of bilaterian karyotype and development.</title>
        <authorList>
            <person name="Wang S."/>
            <person name="Zhang J."/>
            <person name="Jiao W."/>
            <person name="Li J."/>
            <person name="Xun X."/>
            <person name="Sun Y."/>
            <person name="Guo X."/>
            <person name="Huan P."/>
            <person name="Dong B."/>
            <person name="Zhang L."/>
            <person name="Hu X."/>
            <person name="Sun X."/>
            <person name="Wang J."/>
            <person name="Zhao C."/>
            <person name="Wang Y."/>
            <person name="Wang D."/>
            <person name="Huang X."/>
            <person name="Wang R."/>
            <person name="Lv J."/>
            <person name="Li Y."/>
            <person name="Zhang Z."/>
            <person name="Liu B."/>
            <person name="Lu W."/>
            <person name="Hui Y."/>
            <person name="Liang J."/>
            <person name="Zhou Z."/>
            <person name="Hou R."/>
            <person name="Li X."/>
            <person name="Liu Y."/>
            <person name="Li H."/>
            <person name="Ning X."/>
            <person name="Lin Y."/>
            <person name="Zhao L."/>
            <person name="Xing Q."/>
            <person name="Dou J."/>
            <person name="Li Y."/>
            <person name="Mao J."/>
            <person name="Guo H."/>
            <person name="Dou H."/>
            <person name="Li T."/>
            <person name="Mu C."/>
            <person name="Jiang W."/>
            <person name="Fu Q."/>
            <person name="Fu X."/>
            <person name="Miao Y."/>
            <person name="Liu J."/>
            <person name="Yu Q."/>
            <person name="Li R."/>
            <person name="Liao H."/>
            <person name="Li X."/>
            <person name="Kong Y."/>
            <person name="Jiang Z."/>
            <person name="Chourrout D."/>
            <person name="Li R."/>
            <person name="Bao Z."/>
        </authorList>
    </citation>
    <scope>NUCLEOTIDE SEQUENCE [LARGE SCALE GENOMIC DNA]</scope>
    <source>
        <strain evidence="2 3">PY_sf001</strain>
    </source>
</reference>
<feature type="compositionally biased region" description="Polar residues" evidence="1">
    <location>
        <begin position="525"/>
        <end position="540"/>
    </location>
</feature>
<evidence type="ECO:0000256" key="1">
    <source>
        <dbReference type="SAM" id="MobiDB-lite"/>
    </source>
</evidence>
<keyword evidence="3" id="KW-1185">Reference proteome</keyword>
<feature type="compositionally biased region" description="Polar residues" evidence="1">
    <location>
        <begin position="718"/>
        <end position="736"/>
    </location>
</feature>
<dbReference type="Proteomes" id="UP000242188">
    <property type="component" value="Unassembled WGS sequence"/>
</dbReference>
<feature type="compositionally biased region" description="Polar residues" evidence="1">
    <location>
        <begin position="162"/>
        <end position="182"/>
    </location>
</feature>
<gene>
    <name evidence="2" type="ORF">KP79_PYT15081</name>
</gene>
<accession>A0A210Q6U4</accession>
<feature type="compositionally biased region" description="Basic and acidic residues" evidence="1">
    <location>
        <begin position="466"/>
        <end position="476"/>
    </location>
</feature>
<proteinExistence type="predicted"/>
<comment type="caution">
    <text evidence="2">The sequence shown here is derived from an EMBL/GenBank/DDBJ whole genome shotgun (WGS) entry which is preliminary data.</text>
</comment>
<organism evidence="2 3">
    <name type="scientific">Mizuhopecten yessoensis</name>
    <name type="common">Japanese scallop</name>
    <name type="synonym">Patinopecten yessoensis</name>
    <dbReference type="NCBI Taxonomy" id="6573"/>
    <lineage>
        <taxon>Eukaryota</taxon>
        <taxon>Metazoa</taxon>
        <taxon>Spiralia</taxon>
        <taxon>Lophotrochozoa</taxon>
        <taxon>Mollusca</taxon>
        <taxon>Bivalvia</taxon>
        <taxon>Autobranchia</taxon>
        <taxon>Pteriomorphia</taxon>
        <taxon>Pectinida</taxon>
        <taxon>Pectinoidea</taxon>
        <taxon>Pectinidae</taxon>
        <taxon>Mizuhopecten</taxon>
    </lineage>
</organism>
<protein>
    <submittedName>
        <fullName evidence="2">Uncharacterized protein</fullName>
    </submittedName>
</protein>
<sequence length="1044" mass="117737">MSIPQKRAHAEFESNAVKSNIKEQRRLEKNITVLNVEEAYAMRILNLDSRDINTYRNKMNERTAKIKSHLTTGDIIQMKELEAAGKMKGVNKSPSPSSAIIAAAEKRLNIKPRPKTSLPVRQYNNSRRYSPNIEDNKGDDTNTPSQEEMLVREYQSRSLVKQPSLSNLHQMSTNDSADQDINATWARPSPKPRKRPTTSFVSSNRYGSDGSVEKRSSIPSPVVRIPTAENADDTVSDIEELPNDNTFIPYEEDKDATDQEALIEKPAPSQKYRRLPVTPKRQEVRDSKNEVPTRPEKTHKQTRCPYKGTPMRVVPSATQISMVCNDGTQSTAAGEKPSISRPGSGIPVKTGDIKHDKRRPKTAQHVSTEDRAMELFPPSYDRNEASKDTYRPKTKKEHPPLGYAEIHRNRRVRSPDHGLSARHSSIRQSKPDNTDSLRPASRKLPARPDRSPSTRISIRPVTAHSRSTEIESEEPRPVPARRLSRPRTAKANVNPVYTEAVSQNVLEYSTSDNTSTLPPAISPRENLTSRVDSKPITSALSPRQSQDPSSQSMTSIPRYVPMAPKQRACIVPRSPRVVTVTSSSKKLNASVVDRLNDFSSVLPYTSAGNSVNKQTNEIPMVLQSQQTPDHVRETSTHPTHCPSGQRAHASNGDYDTPPGNQYNNTYMSQNHDPVVDDHPKPDSHTTSYQQQIQQTSIPRPGSARPRAPAQASNRSSPQNDNVSSATDFRNTLSRSYDTQEHVISAKPPRPMQRPTTARTHVSVGDPPATKRNIPRPRTARMLPSTPQHRPQLEKYPTNTGQDHVVAQAIVHSPRPPTAPAERRRQVPDQTEYVTHDATVPAPSRIAVRTKIPKKPSLKFHFDSHKIVTENNAKEPDVTLPSKVYSSFEEAMTEYLERVAAENIFSKNVLHGFRQSLIKLEKLKFSKIEDKMTLFLNKMDEYLERSGKVIPEWFKPLRFRKTFEEPTVVTFDPATYFKNRRKCKYQHNKAAFERQAKKDPDPNVAWNGINKCRYLRIPNEMIDHSGMRTLGTDQIQLMKTLKGID</sequence>
<dbReference type="EMBL" id="NEDP02004772">
    <property type="protein sequence ID" value="OWF44463.1"/>
    <property type="molecule type" value="Genomic_DNA"/>
</dbReference>
<feature type="compositionally biased region" description="Polar residues" evidence="1">
    <location>
        <begin position="658"/>
        <end position="670"/>
    </location>
</feature>
<dbReference type="OrthoDB" id="10362140at2759"/>
<feature type="compositionally biased region" description="Low complexity" evidence="1">
    <location>
        <begin position="685"/>
        <end position="717"/>
    </location>
</feature>